<evidence type="ECO:0000313" key="2">
    <source>
        <dbReference type="Proteomes" id="UP000001382"/>
    </source>
</evidence>
<keyword evidence="2" id="KW-1185">Reference proteome</keyword>
<proteinExistence type="predicted"/>
<dbReference type="EMBL" id="CP001867">
    <property type="protein sequence ID" value="ADB74232.1"/>
    <property type="molecule type" value="Genomic_DNA"/>
</dbReference>
<dbReference type="KEGG" id="gob:Gobs_1504"/>
<reference evidence="1 2" key="1">
    <citation type="journal article" date="2010" name="Stand. Genomic Sci.">
        <title>Complete genome sequence of Geodermatophilus obscurus type strain (G-20).</title>
        <authorList>
            <person name="Ivanova N."/>
            <person name="Sikorski J."/>
            <person name="Jando M."/>
            <person name="Munk C."/>
            <person name="Lapidus A."/>
            <person name="Glavina Del Rio T."/>
            <person name="Copeland A."/>
            <person name="Tice H."/>
            <person name="Cheng J.-F."/>
            <person name="Lucas S."/>
            <person name="Chen F."/>
            <person name="Nolan M."/>
            <person name="Bruce D."/>
            <person name="Goodwin L."/>
            <person name="Pitluck S."/>
            <person name="Mavromatis K."/>
            <person name="Mikhailova N."/>
            <person name="Pati A."/>
            <person name="Chen A."/>
            <person name="Palaniappan K."/>
            <person name="Land M."/>
            <person name="Hauser L."/>
            <person name="Chang Y.-J."/>
            <person name="Jeffries C.D."/>
            <person name="Meincke L."/>
            <person name="Brettin T."/>
            <person name="Detter J.C."/>
            <person name="Detter J.C."/>
            <person name="Rohde M."/>
            <person name="Goeker M."/>
            <person name="Bristow J."/>
            <person name="Eisen J.A."/>
            <person name="Markowitz V."/>
            <person name="Hugenholtz P."/>
            <person name="Kyrpides N.C."/>
            <person name="Klenk H.-P."/>
        </authorList>
    </citation>
    <scope>NUCLEOTIDE SEQUENCE [LARGE SCALE GENOMIC DNA]</scope>
    <source>
        <strain evidence="2">ATCC 25078 / DSM 43160 / JCM 3152 / KCC A-0152 / KCTC 9177 / NBRC 13315 / NRRL B-3577 / G-20</strain>
    </source>
</reference>
<evidence type="ECO:0000313" key="1">
    <source>
        <dbReference type="EMBL" id="ADB74232.1"/>
    </source>
</evidence>
<dbReference type="AlphaFoldDB" id="D2SC64"/>
<gene>
    <name evidence="1" type="ordered locus">Gobs_1504</name>
</gene>
<dbReference type="STRING" id="526225.Gobs_1504"/>
<name>D2SC64_GEOOG</name>
<dbReference type="Proteomes" id="UP000001382">
    <property type="component" value="Chromosome"/>
</dbReference>
<protein>
    <submittedName>
        <fullName evidence="1">Uncharacterized protein</fullName>
    </submittedName>
</protein>
<sequence length="91" mass="10211">MPIHALRRFLLSASTFQPIHAVLRSQGRSMAAVARLLGVDYLTFRSACYGLSRPSEIIRERTPALLGVELERLFTEDKLAEPKRSEAVATR</sequence>
<organism evidence="1 2">
    <name type="scientific">Geodermatophilus obscurus (strain ATCC 25078 / DSM 43160 / JCM 3152 / CCUG 61914 / KCC A-0152 / KCTC 9177 / NBRC 13315 / NRRL B-3577 / G-20)</name>
    <dbReference type="NCBI Taxonomy" id="526225"/>
    <lineage>
        <taxon>Bacteria</taxon>
        <taxon>Bacillati</taxon>
        <taxon>Actinomycetota</taxon>
        <taxon>Actinomycetes</taxon>
        <taxon>Geodermatophilales</taxon>
        <taxon>Geodermatophilaceae</taxon>
        <taxon>Geodermatophilus</taxon>
    </lineage>
</organism>
<reference evidence="2" key="2">
    <citation type="submission" date="2010-01" db="EMBL/GenBank/DDBJ databases">
        <title>The complete genome of Geodermatophilus obscurus DSM 43160.</title>
        <authorList>
            <consortium name="US DOE Joint Genome Institute (JGI-PGF)"/>
            <person name="Lucas S."/>
            <person name="Copeland A."/>
            <person name="Lapidus A."/>
            <person name="Glavina del Rio T."/>
            <person name="Dalin E."/>
            <person name="Tice H."/>
            <person name="Bruce D."/>
            <person name="Goodwin L."/>
            <person name="Pitluck S."/>
            <person name="Kyrpides N."/>
            <person name="Mavromatis K."/>
            <person name="Ivanova N."/>
            <person name="Munk A.C."/>
            <person name="Brettin T."/>
            <person name="Detter J.C."/>
            <person name="Han C."/>
            <person name="Larimer F."/>
            <person name="Land M."/>
            <person name="Hauser L."/>
            <person name="Markowitz V."/>
            <person name="Cheng J.-F."/>
            <person name="Hugenholtz P."/>
            <person name="Woyke T."/>
            <person name="Wu D."/>
            <person name="Jando M."/>
            <person name="Schneider S."/>
            <person name="Klenk H.-P."/>
            <person name="Eisen J.A."/>
        </authorList>
    </citation>
    <scope>NUCLEOTIDE SEQUENCE [LARGE SCALE GENOMIC DNA]</scope>
    <source>
        <strain evidence="2">ATCC 25078 / DSM 43160 / JCM 3152 / KCC A-0152 / KCTC 9177 / NBRC 13315 / NRRL B-3577 / G-20</strain>
    </source>
</reference>
<dbReference type="HOGENOM" id="CLU_2422748_0_0_11"/>
<accession>D2SC64</accession>